<dbReference type="RefSeq" id="XP_003954742.1">
    <property type="nucleotide sequence ID" value="XM_003954693.1"/>
</dbReference>
<feature type="compositionally biased region" description="Polar residues" evidence="1">
    <location>
        <begin position="7"/>
        <end position="16"/>
    </location>
</feature>
<dbReference type="GO" id="GO:0008623">
    <property type="term" value="C:CHRAC"/>
    <property type="evidence" value="ECO:0007669"/>
    <property type="project" value="EnsemblFungi"/>
</dbReference>
<dbReference type="InParanoid" id="H2AMK7"/>
<dbReference type="Gene3D" id="1.10.20.10">
    <property type="entry name" value="Histone, subunit A"/>
    <property type="match status" value="1"/>
</dbReference>
<protein>
    <recommendedName>
        <fullName evidence="4">Transcription factor CBF/NF-Y/archaeal histone domain-containing protein</fullName>
    </recommendedName>
</protein>
<dbReference type="GO" id="GO:1903775">
    <property type="term" value="P:regulation of DNA double-strand break processing"/>
    <property type="evidence" value="ECO:0007669"/>
    <property type="project" value="EnsemblFungi"/>
</dbReference>
<dbReference type="AlphaFoldDB" id="H2AMK7"/>
<feature type="compositionally biased region" description="Basic and acidic residues" evidence="1">
    <location>
        <begin position="17"/>
        <end position="27"/>
    </location>
</feature>
<dbReference type="GO" id="GO:0046982">
    <property type="term" value="F:protein heterodimerization activity"/>
    <property type="evidence" value="ECO:0007669"/>
    <property type="project" value="InterPro"/>
</dbReference>
<dbReference type="GO" id="GO:0000781">
    <property type="term" value="C:chromosome, telomeric region"/>
    <property type="evidence" value="ECO:0007669"/>
    <property type="project" value="GOC"/>
</dbReference>
<dbReference type="eggNOG" id="KOG1658">
    <property type="taxonomic scope" value="Eukaryota"/>
</dbReference>
<dbReference type="HOGENOM" id="CLU_1489236_0_0_1"/>
<dbReference type="SUPFAM" id="SSF47113">
    <property type="entry name" value="Histone-fold"/>
    <property type="match status" value="1"/>
</dbReference>
<dbReference type="STRING" id="1071382.H2AMK7"/>
<evidence type="ECO:0000313" key="3">
    <source>
        <dbReference type="Proteomes" id="UP000005220"/>
    </source>
</evidence>
<organism evidence="2 3">
    <name type="scientific">Kazachstania africana (strain ATCC 22294 / BCRC 22015 / CBS 2517 / CECT 1963 / NBRC 1671 / NRRL Y-8276)</name>
    <name type="common">Yeast</name>
    <name type="synonym">Kluyveromyces africanus</name>
    <dbReference type="NCBI Taxonomy" id="1071382"/>
    <lineage>
        <taxon>Eukaryota</taxon>
        <taxon>Fungi</taxon>
        <taxon>Dikarya</taxon>
        <taxon>Ascomycota</taxon>
        <taxon>Saccharomycotina</taxon>
        <taxon>Saccharomycetes</taxon>
        <taxon>Saccharomycetales</taxon>
        <taxon>Saccharomycetaceae</taxon>
        <taxon>Kazachstania</taxon>
    </lineage>
</organism>
<proteinExistence type="predicted"/>
<dbReference type="OrthoDB" id="636685at2759"/>
<accession>H2AMK7</accession>
<dbReference type="FunCoup" id="H2AMK7">
    <property type="interactions" value="242"/>
</dbReference>
<sequence length="181" mass="20575">MDDLHDSQTSTTNTPEVNRENSEDKVDTIEVSIAEQQRQHERSLEEANDPTYPRLSIGKIQTIARNDPEFMETTTSAFITTAFLTELFVQTLVSESIKISEYESNKCSSHAETTNLKYSNITDCIAMNEPFQFLNDMVPRTKNLGDLVRENKVRYTTTSEPQPAVTTNDTIQIDLNETDDE</sequence>
<evidence type="ECO:0008006" key="4">
    <source>
        <dbReference type="Google" id="ProtNLM"/>
    </source>
</evidence>
<evidence type="ECO:0000313" key="2">
    <source>
        <dbReference type="EMBL" id="CCF55607.1"/>
    </source>
</evidence>
<gene>
    <name evidence="2" type="primary">KAFR0A01690</name>
    <name evidence="2" type="ORF">KAFR_0A01690</name>
</gene>
<feature type="region of interest" description="Disordered" evidence="1">
    <location>
        <begin position="1"/>
        <end position="27"/>
    </location>
</feature>
<name>H2AMK7_KAZAF</name>
<dbReference type="KEGG" id="kaf:KAFR_0A01690"/>
<evidence type="ECO:0000256" key="1">
    <source>
        <dbReference type="SAM" id="MobiDB-lite"/>
    </source>
</evidence>
<dbReference type="GeneID" id="13882333"/>
<reference evidence="2 3" key="1">
    <citation type="journal article" date="2011" name="Proc. Natl. Acad. Sci. U.S.A.">
        <title>Evolutionary erosion of yeast sex chromosomes by mating-type switching accidents.</title>
        <authorList>
            <person name="Gordon J.L."/>
            <person name="Armisen D."/>
            <person name="Proux-Wera E."/>
            <person name="Oheigeartaigh S.S."/>
            <person name="Byrne K.P."/>
            <person name="Wolfe K.H."/>
        </authorList>
    </citation>
    <scope>NUCLEOTIDE SEQUENCE [LARGE SCALE GENOMIC DNA]</scope>
    <source>
        <strain evidence="3">ATCC 22294 / BCRC 22015 / CBS 2517 / CECT 1963 / NBRC 1671 / NRRL Y-8276</strain>
    </source>
</reference>
<dbReference type="Proteomes" id="UP000005220">
    <property type="component" value="Chromosome 1"/>
</dbReference>
<dbReference type="EMBL" id="HE650821">
    <property type="protein sequence ID" value="CCF55607.1"/>
    <property type="molecule type" value="Genomic_DNA"/>
</dbReference>
<dbReference type="GO" id="GO:0031509">
    <property type="term" value="P:subtelomeric heterochromatin formation"/>
    <property type="evidence" value="ECO:0007669"/>
    <property type="project" value="EnsemblFungi"/>
</dbReference>
<dbReference type="InterPro" id="IPR009072">
    <property type="entry name" value="Histone-fold"/>
</dbReference>
<keyword evidence="3" id="KW-1185">Reference proteome</keyword>